<dbReference type="EMBL" id="ML209101">
    <property type="protein sequence ID" value="TFK59033.1"/>
    <property type="molecule type" value="Genomic_DNA"/>
</dbReference>
<protein>
    <submittedName>
        <fullName evidence="1">Uncharacterized protein</fullName>
    </submittedName>
</protein>
<sequence>MAMGEGEGGHTIDNEYNEGNKKVLSWLGLKPTQSLSKAAFVAEPSQERLDMSRGSAWLDRLPGLELLLLTAKSCPTHQLSRGRNKFLFGPKNTPNRDVQKKPEHGLKPAYLRLLKLSRAENGAEPHGASHNITNDSHTVVVGHGVLTMGVEKKRSMSKENMSKQMNWS</sequence>
<evidence type="ECO:0000313" key="1">
    <source>
        <dbReference type="EMBL" id="TFK59033.1"/>
    </source>
</evidence>
<name>A0ACD2ZZL5_9AGAR</name>
<evidence type="ECO:0000313" key="2">
    <source>
        <dbReference type="Proteomes" id="UP000308600"/>
    </source>
</evidence>
<proteinExistence type="predicted"/>
<gene>
    <name evidence="1" type="ORF">BDN72DRAFT_865481</name>
</gene>
<dbReference type="Proteomes" id="UP000308600">
    <property type="component" value="Unassembled WGS sequence"/>
</dbReference>
<reference evidence="1 2" key="1">
    <citation type="journal article" date="2019" name="Nat. Ecol. Evol.">
        <title>Megaphylogeny resolves global patterns of mushroom evolution.</title>
        <authorList>
            <person name="Varga T."/>
            <person name="Krizsan K."/>
            <person name="Foldi C."/>
            <person name="Dima B."/>
            <person name="Sanchez-Garcia M."/>
            <person name="Sanchez-Ramirez S."/>
            <person name="Szollosi G.J."/>
            <person name="Szarkandi J.G."/>
            <person name="Papp V."/>
            <person name="Albert L."/>
            <person name="Andreopoulos W."/>
            <person name="Angelini C."/>
            <person name="Antonin V."/>
            <person name="Barry K.W."/>
            <person name="Bougher N.L."/>
            <person name="Buchanan P."/>
            <person name="Buyck B."/>
            <person name="Bense V."/>
            <person name="Catcheside P."/>
            <person name="Chovatia M."/>
            <person name="Cooper J."/>
            <person name="Damon W."/>
            <person name="Desjardin D."/>
            <person name="Finy P."/>
            <person name="Geml J."/>
            <person name="Haridas S."/>
            <person name="Hughes K."/>
            <person name="Justo A."/>
            <person name="Karasinski D."/>
            <person name="Kautmanova I."/>
            <person name="Kiss B."/>
            <person name="Kocsube S."/>
            <person name="Kotiranta H."/>
            <person name="LaButti K.M."/>
            <person name="Lechner B.E."/>
            <person name="Liimatainen K."/>
            <person name="Lipzen A."/>
            <person name="Lukacs Z."/>
            <person name="Mihaltcheva S."/>
            <person name="Morgado L.N."/>
            <person name="Niskanen T."/>
            <person name="Noordeloos M.E."/>
            <person name="Ohm R.A."/>
            <person name="Ortiz-Santana B."/>
            <person name="Ovrebo C."/>
            <person name="Racz N."/>
            <person name="Riley R."/>
            <person name="Savchenko A."/>
            <person name="Shiryaev A."/>
            <person name="Soop K."/>
            <person name="Spirin V."/>
            <person name="Szebenyi C."/>
            <person name="Tomsovsky M."/>
            <person name="Tulloss R.E."/>
            <person name="Uehling J."/>
            <person name="Grigoriev I.V."/>
            <person name="Vagvolgyi C."/>
            <person name="Papp T."/>
            <person name="Martin F.M."/>
            <person name="Miettinen O."/>
            <person name="Hibbett D.S."/>
            <person name="Nagy L.G."/>
        </authorList>
    </citation>
    <scope>NUCLEOTIDE SEQUENCE [LARGE SCALE GENOMIC DNA]</scope>
    <source>
        <strain evidence="1 2">NL-1719</strain>
    </source>
</reference>
<organism evidence="1 2">
    <name type="scientific">Pluteus cervinus</name>
    <dbReference type="NCBI Taxonomy" id="181527"/>
    <lineage>
        <taxon>Eukaryota</taxon>
        <taxon>Fungi</taxon>
        <taxon>Dikarya</taxon>
        <taxon>Basidiomycota</taxon>
        <taxon>Agaricomycotina</taxon>
        <taxon>Agaricomycetes</taxon>
        <taxon>Agaricomycetidae</taxon>
        <taxon>Agaricales</taxon>
        <taxon>Pluteineae</taxon>
        <taxon>Pluteaceae</taxon>
        <taxon>Pluteus</taxon>
    </lineage>
</organism>
<keyword evidence="2" id="KW-1185">Reference proteome</keyword>
<accession>A0ACD2ZZL5</accession>